<dbReference type="InterPro" id="IPR000866">
    <property type="entry name" value="AhpC/TSA"/>
</dbReference>
<accession>A0A6B3SQA2</accession>
<evidence type="ECO:0000256" key="3">
    <source>
        <dbReference type="ARBA" id="ARBA00013017"/>
    </source>
</evidence>
<evidence type="ECO:0000256" key="1">
    <source>
        <dbReference type="ARBA" id="ARBA00003330"/>
    </source>
</evidence>
<dbReference type="SUPFAM" id="SSF52833">
    <property type="entry name" value="Thioredoxin-like"/>
    <property type="match status" value="1"/>
</dbReference>
<dbReference type="InterPro" id="IPR036249">
    <property type="entry name" value="Thioredoxin-like_sf"/>
</dbReference>
<evidence type="ECO:0000259" key="14">
    <source>
        <dbReference type="PROSITE" id="PS51352"/>
    </source>
</evidence>
<evidence type="ECO:0000313" key="16">
    <source>
        <dbReference type="Proteomes" id="UP000482155"/>
    </source>
</evidence>
<dbReference type="Proteomes" id="UP000482155">
    <property type="component" value="Unassembled WGS sequence"/>
</dbReference>
<feature type="domain" description="Thioredoxin" evidence="14">
    <location>
        <begin position="18"/>
        <end position="170"/>
    </location>
</feature>
<evidence type="ECO:0000256" key="4">
    <source>
        <dbReference type="ARBA" id="ARBA00022559"/>
    </source>
</evidence>
<name>A0A6B3SQA2_9BURK</name>
<comment type="caution">
    <text evidence="15">The sequence shown here is derived from an EMBL/GenBank/DDBJ whole genome shotgun (WGS) entry which is preliminary data.</text>
</comment>
<evidence type="ECO:0000256" key="9">
    <source>
        <dbReference type="ARBA" id="ARBA00032824"/>
    </source>
</evidence>
<proteinExistence type="inferred from homology"/>
<comment type="catalytic activity">
    <reaction evidence="12">
        <text>a hydroperoxide + [thioredoxin]-dithiol = an alcohol + [thioredoxin]-disulfide + H2O</text>
        <dbReference type="Rhea" id="RHEA:62620"/>
        <dbReference type="Rhea" id="RHEA-COMP:10698"/>
        <dbReference type="Rhea" id="RHEA-COMP:10700"/>
        <dbReference type="ChEBI" id="CHEBI:15377"/>
        <dbReference type="ChEBI" id="CHEBI:29950"/>
        <dbReference type="ChEBI" id="CHEBI:30879"/>
        <dbReference type="ChEBI" id="CHEBI:35924"/>
        <dbReference type="ChEBI" id="CHEBI:50058"/>
        <dbReference type="EC" id="1.11.1.24"/>
    </reaction>
</comment>
<evidence type="ECO:0000256" key="13">
    <source>
        <dbReference type="PIRSR" id="PIRSR000239-1"/>
    </source>
</evidence>
<evidence type="ECO:0000256" key="7">
    <source>
        <dbReference type="ARBA" id="ARBA00023157"/>
    </source>
</evidence>
<dbReference type="InterPro" id="IPR013766">
    <property type="entry name" value="Thioredoxin_domain"/>
</dbReference>
<dbReference type="PROSITE" id="PS51352">
    <property type="entry name" value="THIOREDOXIN_2"/>
    <property type="match status" value="1"/>
</dbReference>
<dbReference type="GO" id="GO:0034599">
    <property type="term" value="P:cellular response to oxidative stress"/>
    <property type="evidence" value="ECO:0007669"/>
    <property type="project" value="TreeGrafter"/>
</dbReference>
<evidence type="ECO:0000256" key="12">
    <source>
        <dbReference type="ARBA" id="ARBA00049091"/>
    </source>
</evidence>
<dbReference type="Gene3D" id="3.40.30.10">
    <property type="entry name" value="Glutaredoxin"/>
    <property type="match status" value="1"/>
</dbReference>
<dbReference type="EMBL" id="JAAIVB010000008">
    <property type="protein sequence ID" value="NEX59889.1"/>
    <property type="molecule type" value="Genomic_DNA"/>
</dbReference>
<keyword evidence="4" id="KW-0575">Peroxidase</keyword>
<dbReference type="GO" id="GO:0008379">
    <property type="term" value="F:thioredoxin peroxidase activity"/>
    <property type="evidence" value="ECO:0007669"/>
    <property type="project" value="TreeGrafter"/>
</dbReference>
<keyword evidence="6" id="KW-0560">Oxidoreductase</keyword>
<gene>
    <name evidence="15" type="ORF">G3574_02240</name>
</gene>
<comment type="similarity">
    <text evidence="10">Belongs to the peroxiredoxin family. BCP/PrxQ subfamily.</text>
</comment>
<evidence type="ECO:0000256" key="2">
    <source>
        <dbReference type="ARBA" id="ARBA00011245"/>
    </source>
</evidence>
<keyword evidence="7" id="KW-1015">Disulfide bond</keyword>
<dbReference type="PANTHER" id="PTHR42801">
    <property type="entry name" value="THIOREDOXIN-DEPENDENT PEROXIDE REDUCTASE"/>
    <property type="match status" value="1"/>
</dbReference>
<feature type="active site" description="Cysteine sulfenic acid (-SOH) intermediate; for peroxidase activity" evidence="13">
    <location>
        <position position="60"/>
    </location>
</feature>
<reference evidence="15 16" key="1">
    <citation type="submission" date="2020-02" db="EMBL/GenBank/DDBJ databases">
        <authorList>
            <person name="Kim M.K."/>
        </authorList>
    </citation>
    <scope>NUCLEOTIDE SEQUENCE [LARGE SCALE GENOMIC DNA]</scope>
    <source>
        <strain evidence="15 16">17J57-3</strain>
    </source>
</reference>
<sequence>MSGANLGQETNVADDTPSALNLTVPDFSAEMTSGKTFRLADYRGKTLVLYFYPKDNTPGCTTEGMQFRDLYPDFQRANTEIFGISRDSIRSHEGFKAKLAMPFELISDPDETVCNLFNVMRMKSMYGKQVRGVERSTFVIDGNGKLVKEWRGVKVPGHIDEVLEFVQSLA</sequence>
<dbReference type="FunFam" id="3.40.30.10:FF:000007">
    <property type="entry name" value="Thioredoxin-dependent thiol peroxidase"/>
    <property type="match status" value="1"/>
</dbReference>
<evidence type="ECO:0000256" key="5">
    <source>
        <dbReference type="ARBA" id="ARBA00022862"/>
    </source>
</evidence>
<evidence type="ECO:0000256" key="8">
    <source>
        <dbReference type="ARBA" id="ARBA00023284"/>
    </source>
</evidence>
<dbReference type="EC" id="1.11.1.24" evidence="3"/>
<dbReference type="GO" id="GO:0045454">
    <property type="term" value="P:cell redox homeostasis"/>
    <property type="evidence" value="ECO:0007669"/>
    <property type="project" value="TreeGrafter"/>
</dbReference>
<protein>
    <recommendedName>
        <fullName evidence="3">thioredoxin-dependent peroxiredoxin</fullName>
        <ecNumber evidence="3">1.11.1.24</ecNumber>
    </recommendedName>
    <alternativeName>
        <fullName evidence="9">Thioredoxin peroxidase</fullName>
    </alternativeName>
    <alternativeName>
        <fullName evidence="11">Thioredoxin-dependent peroxiredoxin Bcp</fullName>
    </alternativeName>
</protein>
<evidence type="ECO:0000313" key="15">
    <source>
        <dbReference type="EMBL" id="NEX59889.1"/>
    </source>
</evidence>
<evidence type="ECO:0000256" key="6">
    <source>
        <dbReference type="ARBA" id="ARBA00023002"/>
    </source>
</evidence>
<dbReference type="InterPro" id="IPR024706">
    <property type="entry name" value="Peroxiredoxin_AhpC-typ"/>
</dbReference>
<evidence type="ECO:0000256" key="10">
    <source>
        <dbReference type="ARBA" id="ARBA00038489"/>
    </source>
</evidence>
<dbReference type="GO" id="GO:0005737">
    <property type="term" value="C:cytoplasm"/>
    <property type="evidence" value="ECO:0007669"/>
    <property type="project" value="TreeGrafter"/>
</dbReference>
<comment type="function">
    <text evidence="1">Thiol-specific peroxidase that catalyzes the reduction of hydrogen peroxide and organic hydroperoxides to water and alcohols, respectively. Plays a role in cell protection against oxidative stress by detoxifying peroxides and as sensor of hydrogen peroxide-mediated signaling events.</text>
</comment>
<organism evidence="15 16">
    <name type="scientific">Noviherbaspirillum galbum</name>
    <dbReference type="NCBI Taxonomy" id="2709383"/>
    <lineage>
        <taxon>Bacteria</taxon>
        <taxon>Pseudomonadati</taxon>
        <taxon>Pseudomonadota</taxon>
        <taxon>Betaproteobacteria</taxon>
        <taxon>Burkholderiales</taxon>
        <taxon>Oxalobacteraceae</taxon>
        <taxon>Noviherbaspirillum</taxon>
    </lineage>
</organism>
<dbReference type="RefSeq" id="WP_163960373.1">
    <property type="nucleotide sequence ID" value="NZ_JAAIVB010000008.1"/>
</dbReference>
<keyword evidence="16" id="KW-1185">Reference proteome</keyword>
<dbReference type="Pfam" id="PF00578">
    <property type="entry name" value="AhpC-TSA"/>
    <property type="match status" value="1"/>
</dbReference>
<dbReference type="InterPro" id="IPR050924">
    <property type="entry name" value="Peroxiredoxin_BCP/PrxQ"/>
</dbReference>
<dbReference type="AlphaFoldDB" id="A0A6B3SQA2"/>
<comment type="subunit">
    <text evidence="2">Monomer.</text>
</comment>
<dbReference type="CDD" id="cd03017">
    <property type="entry name" value="PRX_BCP"/>
    <property type="match status" value="1"/>
</dbReference>
<dbReference type="PANTHER" id="PTHR42801:SF4">
    <property type="entry name" value="AHPC_TSA FAMILY PROTEIN"/>
    <property type="match status" value="1"/>
</dbReference>
<evidence type="ECO:0000256" key="11">
    <source>
        <dbReference type="ARBA" id="ARBA00042639"/>
    </source>
</evidence>
<dbReference type="PIRSF" id="PIRSF000239">
    <property type="entry name" value="AHPC"/>
    <property type="match status" value="1"/>
</dbReference>
<keyword evidence="5" id="KW-0049">Antioxidant</keyword>
<keyword evidence="8" id="KW-0676">Redox-active center</keyword>